<protein>
    <recommendedName>
        <fullName evidence="4">DUF4408 domain-containing protein</fullName>
    </recommendedName>
</protein>
<feature type="transmembrane region" description="Helical" evidence="1">
    <location>
        <begin position="29"/>
        <end position="47"/>
    </location>
</feature>
<reference evidence="2 3" key="1">
    <citation type="submission" date="2018-10" db="EMBL/GenBank/DDBJ databases">
        <title>A high-quality apple genome assembly.</title>
        <authorList>
            <person name="Hu J."/>
        </authorList>
    </citation>
    <scope>NUCLEOTIDE SEQUENCE [LARGE SCALE GENOMIC DNA]</scope>
    <source>
        <strain evidence="3">cv. HFTH1</strain>
        <tissue evidence="2">Young leaf</tissue>
    </source>
</reference>
<accession>A0A498J177</accession>
<gene>
    <name evidence="2" type="ORF">DVH24_042378</name>
</gene>
<name>A0A498J177_MALDO</name>
<keyword evidence="3" id="KW-1185">Reference proteome</keyword>
<keyword evidence="1" id="KW-1133">Transmembrane helix</keyword>
<evidence type="ECO:0000313" key="3">
    <source>
        <dbReference type="Proteomes" id="UP000290289"/>
    </source>
</evidence>
<proteinExistence type="predicted"/>
<dbReference type="PANTHER" id="PTHR33640:SF8">
    <property type="entry name" value="TRANSMEMBRANE PROTEIN"/>
    <property type="match status" value="1"/>
</dbReference>
<sequence>MDSVNFYDIKTEKANAILKYRQLRKLANLFRLIEVLAVLLLLSRFSVQLPHAVKNSGSYIKDISGFMVSPRFVFVIGNVIVIVLFAKSGRYSAKDSSTGSSGDDLYEEFVQNSEKNQKLRGDVIEYQAIKNTPKDSILSEKAPQNLEVKNFTRSQSENLEHEICKSSRRLLKRSETEKFKKNVQPGGKPAGSVYPEDGMSNEEFRSKVESFIARQQKFRLQEDFSVN</sequence>
<evidence type="ECO:0008006" key="4">
    <source>
        <dbReference type="Google" id="ProtNLM"/>
    </source>
</evidence>
<keyword evidence="1" id="KW-0812">Transmembrane</keyword>
<evidence type="ECO:0000313" key="2">
    <source>
        <dbReference type="EMBL" id="RXH88307.1"/>
    </source>
</evidence>
<feature type="transmembrane region" description="Helical" evidence="1">
    <location>
        <begin position="67"/>
        <end position="86"/>
    </location>
</feature>
<keyword evidence="1" id="KW-0472">Membrane</keyword>
<evidence type="ECO:0000256" key="1">
    <source>
        <dbReference type="SAM" id="Phobius"/>
    </source>
</evidence>
<organism evidence="2 3">
    <name type="scientific">Malus domestica</name>
    <name type="common">Apple</name>
    <name type="synonym">Pyrus malus</name>
    <dbReference type="NCBI Taxonomy" id="3750"/>
    <lineage>
        <taxon>Eukaryota</taxon>
        <taxon>Viridiplantae</taxon>
        <taxon>Streptophyta</taxon>
        <taxon>Embryophyta</taxon>
        <taxon>Tracheophyta</taxon>
        <taxon>Spermatophyta</taxon>
        <taxon>Magnoliopsida</taxon>
        <taxon>eudicotyledons</taxon>
        <taxon>Gunneridae</taxon>
        <taxon>Pentapetalae</taxon>
        <taxon>rosids</taxon>
        <taxon>fabids</taxon>
        <taxon>Rosales</taxon>
        <taxon>Rosaceae</taxon>
        <taxon>Amygdaloideae</taxon>
        <taxon>Maleae</taxon>
        <taxon>Malus</taxon>
    </lineage>
</organism>
<dbReference type="Proteomes" id="UP000290289">
    <property type="component" value="Chromosome 10"/>
</dbReference>
<dbReference type="AlphaFoldDB" id="A0A498J177"/>
<dbReference type="EMBL" id="RDQH01000336">
    <property type="protein sequence ID" value="RXH88307.1"/>
    <property type="molecule type" value="Genomic_DNA"/>
</dbReference>
<comment type="caution">
    <text evidence="2">The sequence shown here is derived from an EMBL/GenBank/DDBJ whole genome shotgun (WGS) entry which is preliminary data.</text>
</comment>
<dbReference type="PANTHER" id="PTHR33640">
    <property type="entry name" value="TRANSMEMBRANE PROTEIN"/>
    <property type="match status" value="1"/>
</dbReference>